<comment type="caution">
    <text evidence="4">The sequence shown here is derived from an EMBL/GenBank/DDBJ whole genome shotgun (WGS) entry which is preliminary data.</text>
</comment>
<dbReference type="Gene3D" id="3.40.309.10">
    <property type="entry name" value="Aldehyde Dehydrogenase, Chain A, domain 2"/>
    <property type="match status" value="1"/>
</dbReference>
<dbReference type="Gene3D" id="3.40.605.10">
    <property type="entry name" value="Aldehyde Dehydrogenase, Chain A, domain 1"/>
    <property type="match status" value="1"/>
</dbReference>
<feature type="compositionally biased region" description="Low complexity" evidence="2">
    <location>
        <begin position="1"/>
        <end position="15"/>
    </location>
</feature>
<dbReference type="RefSeq" id="WP_009483154.1">
    <property type="nucleotide sequence ID" value="NZ_BAFE01000076.1"/>
</dbReference>
<evidence type="ECO:0000259" key="3">
    <source>
        <dbReference type="Pfam" id="PF00171"/>
    </source>
</evidence>
<evidence type="ECO:0000256" key="1">
    <source>
        <dbReference type="ARBA" id="ARBA00023002"/>
    </source>
</evidence>
<dbReference type="InterPro" id="IPR016162">
    <property type="entry name" value="Ald_DH_N"/>
</dbReference>
<dbReference type="PANTHER" id="PTHR43353">
    <property type="entry name" value="SUCCINATE-SEMIALDEHYDE DEHYDROGENASE, MITOCHONDRIAL"/>
    <property type="match status" value="1"/>
</dbReference>
<evidence type="ECO:0000313" key="5">
    <source>
        <dbReference type="Proteomes" id="UP000004367"/>
    </source>
</evidence>
<organism evidence="4 5">
    <name type="scientific">Mobilicoccus pelagius NBRC 104925</name>
    <dbReference type="NCBI Taxonomy" id="1089455"/>
    <lineage>
        <taxon>Bacteria</taxon>
        <taxon>Bacillati</taxon>
        <taxon>Actinomycetota</taxon>
        <taxon>Actinomycetes</taxon>
        <taxon>Micrococcales</taxon>
        <taxon>Dermatophilaceae</taxon>
        <taxon>Mobilicoccus</taxon>
    </lineage>
</organism>
<dbReference type="InterPro" id="IPR050740">
    <property type="entry name" value="Aldehyde_DH_Superfamily"/>
</dbReference>
<keyword evidence="5" id="KW-1185">Reference proteome</keyword>
<dbReference type="InterPro" id="IPR016163">
    <property type="entry name" value="Ald_DH_C"/>
</dbReference>
<name>H5UU49_9MICO</name>
<dbReference type="InterPro" id="IPR015590">
    <property type="entry name" value="Aldehyde_DH_dom"/>
</dbReference>
<dbReference type="GO" id="GO:0016620">
    <property type="term" value="F:oxidoreductase activity, acting on the aldehyde or oxo group of donors, NAD or NADP as acceptor"/>
    <property type="evidence" value="ECO:0007669"/>
    <property type="project" value="InterPro"/>
</dbReference>
<dbReference type="STRING" id="1089455.MOPEL_099_00570"/>
<gene>
    <name evidence="4" type="ORF">MOPEL_099_00570</name>
</gene>
<dbReference type="AlphaFoldDB" id="H5UU49"/>
<dbReference type="eggNOG" id="COG1012">
    <property type="taxonomic scope" value="Bacteria"/>
</dbReference>
<accession>H5UU49</accession>
<keyword evidence="1" id="KW-0560">Oxidoreductase</keyword>
<protein>
    <submittedName>
        <fullName evidence="4">Putative aldehyde dehydrogenase</fullName>
    </submittedName>
</protein>
<feature type="domain" description="Aldehyde dehydrogenase" evidence="3">
    <location>
        <begin position="35"/>
        <end position="439"/>
    </location>
</feature>
<dbReference type="EMBL" id="BAFE01000076">
    <property type="protein sequence ID" value="GAB49257.1"/>
    <property type="molecule type" value="Genomic_DNA"/>
</dbReference>
<feature type="region of interest" description="Disordered" evidence="2">
    <location>
        <begin position="1"/>
        <end position="42"/>
    </location>
</feature>
<dbReference type="PANTHER" id="PTHR43353:SF3">
    <property type="entry name" value="ALDEHYDE DEHYDROGENASE-RELATED"/>
    <property type="match status" value="1"/>
</dbReference>
<dbReference type="Proteomes" id="UP000004367">
    <property type="component" value="Unassembled WGS sequence"/>
</dbReference>
<proteinExistence type="predicted"/>
<dbReference type="InterPro" id="IPR016161">
    <property type="entry name" value="Ald_DH/histidinol_DH"/>
</dbReference>
<evidence type="ECO:0000313" key="4">
    <source>
        <dbReference type="EMBL" id="GAB49257.1"/>
    </source>
</evidence>
<sequence length="546" mass="54634">MDVPTSAVPVQVPAAAPSPSPSVPSTPARADVGHDPRTGVAHEPVAHSTPAEVEAALAAAASAARPVAQIPPAERAAWLDAVATALEAHVEELAALADAETALGFPRLPGELTKAAAQARFYGSVASEGGLFGAVVDHAAGAPPIDLRRASLPTGPVAVFGASNFPFGFGTVGHDTCSALAAGCPVVVKAHPAHPRTAARLAEIVRVALRDAGAPEGTFGSVTGFEAGLTLVDDARITAVGFTGSQHGGMALVDRAARRGSDGGPARPIPVYAEMGTVNPGVVTHEGVRVRHEEIVAGFVASMTLGSGQFCTKPGLLLVPAGSGTAEAVAAALADVAPTFALTRGIAEAYAAGVAELRAAGARAVDVPGAPVSDDASASGGFGTTPTVMVVDAEALAPGSRFVEECFGPAALVVEYSSTSERDAVLRRLQPSLAAAVASGGPDDPETPALVDLLSARVGRVAVDGWPTGAAGTWAQQHGGPWPATSRPEASSVGAAALSRWLRPVAYQNVPDAALPPALQDANPWGLPRRVDGVHVPAPTREGGAA</sequence>
<dbReference type="SUPFAM" id="SSF53720">
    <property type="entry name" value="ALDH-like"/>
    <property type="match status" value="1"/>
</dbReference>
<dbReference type="Pfam" id="PF00171">
    <property type="entry name" value="Aldedh"/>
    <property type="match status" value="1"/>
</dbReference>
<reference evidence="4 5" key="1">
    <citation type="submission" date="2012-02" db="EMBL/GenBank/DDBJ databases">
        <title>Whole genome shotgun sequence of Mobilicoccus pelagius NBRC 104925.</title>
        <authorList>
            <person name="Yoshida Y."/>
            <person name="Hosoyama A."/>
            <person name="Tsuchikane K."/>
            <person name="Katsumata H."/>
            <person name="Yamazaki S."/>
            <person name="Fujita N."/>
        </authorList>
    </citation>
    <scope>NUCLEOTIDE SEQUENCE [LARGE SCALE GENOMIC DNA]</scope>
    <source>
        <strain evidence="4 5">NBRC 104925</strain>
    </source>
</reference>
<evidence type="ECO:0000256" key="2">
    <source>
        <dbReference type="SAM" id="MobiDB-lite"/>
    </source>
</evidence>